<dbReference type="AlphaFoldDB" id="A0A6I7HL55"/>
<dbReference type="Proteomes" id="UP000252582">
    <property type="component" value="Unassembled WGS sequence"/>
</dbReference>
<sequence>MFINSIRAFEGIVSEFVHLPSEAFEQSVFGCYDYDPFAAFLEFPVHMVRQNSNQLIATAFELVDSGVTDPVLIQVDPELIPPRTVYNGPFSQLG</sequence>
<keyword evidence="2" id="KW-1185">Reference proteome</keyword>
<reference evidence="1 2" key="1">
    <citation type="submission" date="2018-07" db="EMBL/GenBank/DDBJ databases">
        <title>Genomic Encyclopedia of Type Strains, Phase IV (KMG-IV): sequencing the most valuable type-strain genomes for metagenomic binning, comparative biology and taxonomic classification.</title>
        <authorList>
            <person name="Goeker M."/>
        </authorList>
    </citation>
    <scope>NUCLEOTIDE SEQUENCE [LARGE SCALE GENOMIC DNA]</scope>
    <source>
        <strain evidence="1 2">DSM 25528</strain>
    </source>
</reference>
<protein>
    <recommendedName>
        <fullName evidence="3">Substrate-binding family protein</fullName>
    </recommendedName>
</protein>
<dbReference type="EMBL" id="QPIX01000006">
    <property type="protein sequence ID" value="RCW24110.1"/>
    <property type="molecule type" value="Genomic_DNA"/>
</dbReference>
<evidence type="ECO:0000313" key="2">
    <source>
        <dbReference type="Proteomes" id="UP000252582"/>
    </source>
</evidence>
<evidence type="ECO:0000313" key="1">
    <source>
        <dbReference type="EMBL" id="RCW24110.1"/>
    </source>
</evidence>
<comment type="caution">
    <text evidence="1">The sequence shown here is derived from an EMBL/GenBank/DDBJ whole genome shotgun (WGS) entry which is preliminary data.</text>
</comment>
<gene>
    <name evidence="1" type="ORF">DFR48_106232</name>
</gene>
<organism evidence="1 2">
    <name type="scientific">Ciceribacter lividus</name>
    <dbReference type="NCBI Taxonomy" id="1197950"/>
    <lineage>
        <taxon>Bacteria</taxon>
        <taxon>Pseudomonadati</taxon>
        <taxon>Pseudomonadota</taxon>
        <taxon>Alphaproteobacteria</taxon>
        <taxon>Hyphomicrobiales</taxon>
        <taxon>Rhizobiaceae</taxon>
        <taxon>Ciceribacter</taxon>
    </lineage>
</organism>
<name>A0A6I7HL55_9HYPH</name>
<accession>A0A6I7HL55</accession>
<evidence type="ECO:0008006" key="3">
    <source>
        <dbReference type="Google" id="ProtNLM"/>
    </source>
</evidence>
<proteinExistence type="predicted"/>